<keyword evidence="1" id="KW-0472">Membrane</keyword>
<sequence length="64" mass="7456">MKTPIGWHFARHIFTYLLIFASIPLLIVGYIYHILALQIVGYVFLGLGLLFFLGYTLWALKREI</sequence>
<organism evidence="2">
    <name type="scientific">viral metagenome</name>
    <dbReference type="NCBI Taxonomy" id="1070528"/>
    <lineage>
        <taxon>unclassified sequences</taxon>
        <taxon>metagenomes</taxon>
        <taxon>organismal metagenomes</taxon>
    </lineage>
</organism>
<keyword evidence="1" id="KW-1133">Transmembrane helix</keyword>
<protein>
    <submittedName>
        <fullName evidence="2">Uncharacterized protein</fullName>
    </submittedName>
</protein>
<proteinExistence type="predicted"/>
<feature type="transmembrane region" description="Helical" evidence="1">
    <location>
        <begin position="12"/>
        <end position="33"/>
    </location>
</feature>
<evidence type="ECO:0000313" key="2">
    <source>
        <dbReference type="EMBL" id="QHT05121.1"/>
    </source>
</evidence>
<name>A0A6C0CKY1_9ZZZZ</name>
<reference evidence="2" key="1">
    <citation type="journal article" date="2020" name="Nature">
        <title>Giant virus diversity and host interactions through global metagenomics.</title>
        <authorList>
            <person name="Schulz F."/>
            <person name="Roux S."/>
            <person name="Paez-Espino D."/>
            <person name="Jungbluth S."/>
            <person name="Walsh D.A."/>
            <person name="Denef V.J."/>
            <person name="McMahon K.D."/>
            <person name="Konstantinidis K.T."/>
            <person name="Eloe-Fadrosh E.A."/>
            <person name="Kyrpides N.C."/>
            <person name="Woyke T."/>
        </authorList>
    </citation>
    <scope>NUCLEOTIDE SEQUENCE</scope>
    <source>
        <strain evidence="2">GVMAG-M-3300021354-14</strain>
    </source>
</reference>
<feature type="transmembrane region" description="Helical" evidence="1">
    <location>
        <begin position="39"/>
        <end position="60"/>
    </location>
</feature>
<keyword evidence="1" id="KW-0812">Transmembrane</keyword>
<accession>A0A6C0CKY1</accession>
<evidence type="ECO:0000256" key="1">
    <source>
        <dbReference type="SAM" id="Phobius"/>
    </source>
</evidence>
<dbReference type="EMBL" id="MN739449">
    <property type="protein sequence ID" value="QHT05121.1"/>
    <property type="molecule type" value="Genomic_DNA"/>
</dbReference>
<dbReference type="AlphaFoldDB" id="A0A6C0CKY1"/>